<dbReference type="InterPro" id="IPR029058">
    <property type="entry name" value="AB_hydrolase_fold"/>
</dbReference>
<dbReference type="PANTHER" id="PTHR43798:SF33">
    <property type="entry name" value="HYDROLASE, PUTATIVE (AFU_ORTHOLOGUE AFUA_2G14860)-RELATED"/>
    <property type="match status" value="1"/>
</dbReference>
<gene>
    <name evidence="2" type="ORF">ABID27_000763</name>
</gene>
<feature type="domain" description="AB hydrolase-1" evidence="1">
    <location>
        <begin position="25"/>
        <end position="261"/>
    </location>
</feature>
<dbReference type="Pfam" id="PF12697">
    <property type="entry name" value="Abhydrolase_6"/>
    <property type="match status" value="1"/>
</dbReference>
<dbReference type="RefSeq" id="WP_253363484.1">
    <property type="nucleotide sequence ID" value="NZ_JALJXU010000002.1"/>
</dbReference>
<dbReference type="PANTHER" id="PTHR43798">
    <property type="entry name" value="MONOACYLGLYCEROL LIPASE"/>
    <property type="match status" value="1"/>
</dbReference>
<dbReference type="SUPFAM" id="SSF53474">
    <property type="entry name" value="alpha/beta-Hydrolases"/>
    <property type="match status" value="1"/>
</dbReference>
<evidence type="ECO:0000259" key="1">
    <source>
        <dbReference type="Pfam" id="PF12697"/>
    </source>
</evidence>
<reference evidence="2 3" key="1">
    <citation type="submission" date="2024-06" db="EMBL/GenBank/DDBJ databases">
        <title>Genomic Encyclopedia of Type Strains, Phase IV (KMG-IV): sequencing the most valuable type-strain genomes for metagenomic binning, comparative biology and taxonomic classification.</title>
        <authorList>
            <person name="Goeker M."/>
        </authorList>
    </citation>
    <scope>NUCLEOTIDE SEQUENCE [LARGE SCALE GENOMIC DNA]</scope>
    <source>
        <strain evidence="2 3">DSM 15349</strain>
    </source>
</reference>
<accession>A0ABV2JJP1</accession>
<dbReference type="InterPro" id="IPR050266">
    <property type="entry name" value="AB_hydrolase_sf"/>
</dbReference>
<proteinExistence type="predicted"/>
<evidence type="ECO:0000313" key="2">
    <source>
        <dbReference type="EMBL" id="MET3644141.1"/>
    </source>
</evidence>
<dbReference type="InterPro" id="IPR000073">
    <property type="entry name" value="AB_hydrolase_1"/>
</dbReference>
<name>A0ABV2JJP1_9STRE</name>
<evidence type="ECO:0000313" key="3">
    <source>
        <dbReference type="Proteomes" id="UP001549055"/>
    </source>
</evidence>
<dbReference type="EMBL" id="JBEPMK010000002">
    <property type="protein sequence ID" value="MET3644141.1"/>
    <property type="molecule type" value="Genomic_DNA"/>
</dbReference>
<keyword evidence="3" id="KW-1185">Reference proteome</keyword>
<comment type="caution">
    <text evidence="2">The sequence shown here is derived from an EMBL/GenBank/DDBJ whole genome shotgun (WGS) entry which is preliminary data.</text>
</comment>
<dbReference type="Proteomes" id="UP001549055">
    <property type="component" value="Unassembled WGS sequence"/>
</dbReference>
<organism evidence="2 3">
    <name type="scientific">Streptococcus gallinaceus</name>
    <dbReference type="NCBI Taxonomy" id="165758"/>
    <lineage>
        <taxon>Bacteria</taxon>
        <taxon>Bacillati</taxon>
        <taxon>Bacillota</taxon>
        <taxon>Bacilli</taxon>
        <taxon>Lactobacillales</taxon>
        <taxon>Streptococcaceae</taxon>
        <taxon>Streptococcus</taxon>
    </lineage>
</organism>
<protein>
    <submittedName>
        <fullName evidence="2">Pimeloyl-ACP methyl ester carboxylesterase</fullName>
    </submittedName>
</protein>
<dbReference type="Gene3D" id="3.40.50.1820">
    <property type="entry name" value="alpha/beta hydrolase"/>
    <property type="match status" value="1"/>
</dbReference>
<sequence>MLSQQLVATKIGQIYTEFRKGKNCIVFLSGVGDFSTSDNFQQVLKKMPEDWGYLTVDYPCSGKSPVQDQSEFGVGDYIEAVRSLLQQFQIEDFIMCAHSISGVIVLNLANKAGNPYKGAVLLEPTTSAILFGGLAEHLYPEFVALEQEISEKYGSTFNYLKEMSQSYFNEHDYQLLWQHASDSACRNEVARLSGIQELPQISPRDFESQISEKQPVVIFAQAFRQDEYNRSEYKNHHPLSQVMLGGSTHYLQWSESEKIVEALGDLLDRAL</sequence>